<comment type="similarity">
    <text evidence="2 6">Belongs to the peptidase S10 family.</text>
</comment>
<reference evidence="7 8" key="1">
    <citation type="journal article" date="2021" name="BMC Genomics">
        <title>Datura genome reveals duplications of psychoactive alkaloid biosynthetic genes and high mutation rate following tissue culture.</title>
        <authorList>
            <person name="Rajewski A."/>
            <person name="Carter-House D."/>
            <person name="Stajich J."/>
            <person name="Litt A."/>
        </authorList>
    </citation>
    <scope>NUCLEOTIDE SEQUENCE [LARGE SCALE GENOMIC DNA]</scope>
    <source>
        <strain evidence="7">AR-01</strain>
    </source>
</reference>
<dbReference type="Gene3D" id="3.40.50.12670">
    <property type="match status" value="1"/>
</dbReference>
<dbReference type="PROSITE" id="PS00131">
    <property type="entry name" value="CARBOXYPEPT_SER_SER"/>
    <property type="match status" value="1"/>
</dbReference>
<keyword evidence="6" id="KW-0645">Protease</keyword>
<keyword evidence="3" id="KW-0964">Secreted</keyword>
<keyword evidence="5" id="KW-0325">Glycoprotein</keyword>
<name>A0ABS8RIU0_DATST</name>
<feature type="chain" id="PRO_5044960657" description="Carboxypeptidase" evidence="6">
    <location>
        <begin position="27"/>
        <end position="469"/>
    </location>
</feature>
<dbReference type="Pfam" id="PF00450">
    <property type="entry name" value="Peptidase_S10"/>
    <property type="match status" value="1"/>
</dbReference>
<keyword evidence="4 6" id="KW-0732">Signal</keyword>
<keyword evidence="6" id="KW-0378">Hydrolase</keyword>
<dbReference type="EC" id="3.4.16.-" evidence="6"/>
<dbReference type="Gene3D" id="6.10.250.940">
    <property type="match status" value="1"/>
</dbReference>
<comment type="subcellular location">
    <subcellularLocation>
        <location evidence="1">Secreted</location>
    </subcellularLocation>
</comment>
<organism evidence="7 8">
    <name type="scientific">Datura stramonium</name>
    <name type="common">Jimsonweed</name>
    <name type="synonym">Common thornapple</name>
    <dbReference type="NCBI Taxonomy" id="4076"/>
    <lineage>
        <taxon>Eukaryota</taxon>
        <taxon>Viridiplantae</taxon>
        <taxon>Streptophyta</taxon>
        <taxon>Embryophyta</taxon>
        <taxon>Tracheophyta</taxon>
        <taxon>Spermatophyta</taxon>
        <taxon>Magnoliopsida</taxon>
        <taxon>eudicotyledons</taxon>
        <taxon>Gunneridae</taxon>
        <taxon>Pentapetalae</taxon>
        <taxon>asterids</taxon>
        <taxon>lamiids</taxon>
        <taxon>Solanales</taxon>
        <taxon>Solanaceae</taxon>
        <taxon>Solanoideae</taxon>
        <taxon>Datureae</taxon>
        <taxon>Datura</taxon>
    </lineage>
</organism>
<evidence type="ECO:0000256" key="4">
    <source>
        <dbReference type="ARBA" id="ARBA00022729"/>
    </source>
</evidence>
<comment type="caution">
    <text evidence="7">The sequence shown here is derived from an EMBL/GenBank/DDBJ whole genome shotgun (WGS) entry which is preliminary data.</text>
</comment>
<gene>
    <name evidence="7" type="ORF">HAX54_015629</name>
</gene>
<dbReference type="Proteomes" id="UP000823775">
    <property type="component" value="Unassembled WGS sequence"/>
</dbReference>
<sequence>METFNFTTSPLLFTLFLSTIVSQINGGGIKTQSEVLGQFYKAKFNQDSNIDKSHFNASHLHVASNRKIVVSDQEDLKENDKIQKLPGQPLVKFEQYGGYVTVDDSADTAFYYYFIEAQRSKDSLPLLLWLNGGPGCSSLAYGAFQELGPFRVNSDGKTLHKNAFAWNHAANVLFVESPAGVGFSYSNTSTDVKIGGDRKTANDNYHFLINWLQRFPEYKDRDFYISGESYAGHYVPQLAHTILYHNKKANKTIINLKGILIGNAVINDETDARGMYEYLASHALISDEVEAEIQKQCKFTVSKESPECEAAQGRALNDTPLNIFAIYAPLCRSTNLTIKPNMPSMVIDPCSDYYTIAYMNRPDVQKALHANVTGNVRYATWKPCSGDTDGRVPVTSTKKSIKIMNLPIKTPWHPWFLNGEVGGYTQVYKGDMTFATVRGAGHQVPSYEPARALSLIMHFLAGTDLPGHI</sequence>
<dbReference type="EMBL" id="JACEIK010000020">
    <property type="protein sequence ID" value="MCD7446725.1"/>
    <property type="molecule type" value="Genomic_DNA"/>
</dbReference>
<dbReference type="Gene3D" id="3.40.50.1820">
    <property type="entry name" value="alpha/beta hydrolase"/>
    <property type="match status" value="1"/>
</dbReference>
<feature type="signal peptide" evidence="6">
    <location>
        <begin position="1"/>
        <end position="26"/>
    </location>
</feature>
<dbReference type="PRINTS" id="PR00724">
    <property type="entry name" value="CRBOXYPTASEC"/>
</dbReference>
<dbReference type="PANTHER" id="PTHR11802">
    <property type="entry name" value="SERINE PROTEASE FAMILY S10 SERINE CARBOXYPEPTIDASE"/>
    <property type="match status" value="1"/>
</dbReference>
<dbReference type="SUPFAM" id="SSF53474">
    <property type="entry name" value="alpha/beta-Hydrolases"/>
    <property type="match status" value="1"/>
</dbReference>
<evidence type="ECO:0000256" key="1">
    <source>
        <dbReference type="ARBA" id="ARBA00004613"/>
    </source>
</evidence>
<evidence type="ECO:0000256" key="5">
    <source>
        <dbReference type="ARBA" id="ARBA00023180"/>
    </source>
</evidence>
<dbReference type="InterPro" id="IPR029058">
    <property type="entry name" value="AB_hydrolase_fold"/>
</dbReference>
<evidence type="ECO:0000256" key="6">
    <source>
        <dbReference type="RuleBase" id="RU361156"/>
    </source>
</evidence>
<evidence type="ECO:0000313" key="8">
    <source>
        <dbReference type="Proteomes" id="UP000823775"/>
    </source>
</evidence>
<keyword evidence="8" id="KW-1185">Reference proteome</keyword>
<dbReference type="InterPro" id="IPR018202">
    <property type="entry name" value="Ser_caboxypep_ser_AS"/>
</dbReference>
<dbReference type="PANTHER" id="PTHR11802:SF132">
    <property type="entry name" value="SERINE CARBOXYPEPTIDASE-LIKE 36-RELATED"/>
    <property type="match status" value="1"/>
</dbReference>
<protein>
    <recommendedName>
        <fullName evidence="6">Carboxypeptidase</fullName>
        <ecNumber evidence="6">3.4.16.-</ecNumber>
    </recommendedName>
</protein>
<keyword evidence="6" id="KW-0121">Carboxypeptidase</keyword>
<dbReference type="InterPro" id="IPR001563">
    <property type="entry name" value="Peptidase_S10"/>
</dbReference>
<evidence type="ECO:0000313" key="7">
    <source>
        <dbReference type="EMBL" id="MCD7446725.1"/>
    </source>
</evidence>
<evidence type="ECO:0000256" key="3">
    <source>
        <dbReference type="ARBA" id="ARBA00022525"/>
    </source>
</evidence>
<accession>A0ABS8RIU0</accession>
<evidence type="ECO:0000256" key="2">
    <source>
        <dbReference type="ARBA" id="ARBA00009431"/>
    </source>
</evidence>
<proteinExistence type="inferred from homology"/>